<gene>
    <name evidence="1" type="ORF">KYK27_11465</name>
</gene>
<accession>A0ABS6XCE6</accession>
<organism evidence="1 2">
    <name type="scientific">Pontibacter populi</name>
    <dbReference type="NCBI Taxonomy" id="890055"/>
    <lineage>
        <taxon>Bacteria</taxon>
        <taxon>Pseudomonadati</taxon>
        <taxon>Bacteroidota</taxon>
        <taxon>Cytophagia</taxon>
        <taxon>Cytophagales</taxon>
        <taxon>Hymenobacteraceae</taxon>
        <taxon>Pontibacter</taxon>
    </lineage>
</organism>
<name>A0ABS6XCE6_9BACT</name>
<proteinExistence type="predicted"/>
<keyword evidence="2" id="KW-1185">Reference proteome</keyword>
<sequence>MILKTPDLLHRLNYKIVALAIVCSTLFASYQSTEKQQEEAPVATEQTASADTTQRRPAPEFYIIPKGMERKRVWVCDDKVSDIFHVNNECEILRTCTGTFRNVSLQRAIEEYGRYNCTVCAKDLSDIFDENKIR</sequence>
<protein>
    <submittedName>
        <fullName evidence="1">Uncharacterized protein</fullName>
    </submittedName>
</protein>
<dbReference type="RefSeq" id="WP_199110128.1">
    <property type="nucleotide sequence ID" value="NZ_JAHWXQ010000002.1"/>
</dbReference>
<comment type="caution">
    <text evidence="1">The sequence shown here is derived from an EMBL/GenBank/DDBJ whole genome shotgun (WGS) entry which is preliminary data.</text>
</comment>
<evidence type="ECO:0000313" key="1">
    <source>
        <dbReference type="EMBL" id="MBW3365669.1"/>
    </source>
</evidence>
<dbReference type="EMBL" id="JAHWXQ010000002">
    <property type="protein sequence ID" value="MBW3365669.1"/>
    <property type="molecule type" value="Genomic_DNA"/>
</dbReference>
<reference evidence="1 2" key="1">
    <citation type="submission" date="2021-07" db="EMBL/GenBank/DDBJ databases">
        <authorList>
            <person name="Kim M.K."/>
        </authorList>
    </citation>
    <scope>NUCLEOTIDE SEQUENCE [LARGE SCALE GENOMIC DNA]</scope>
    <source>
        <strain evidence="1 2">HLY7-15</strain>
    </source>
</reference>
<dbReference type="Proteomes" id="UP000774935">
    <property type="component" value="Unassembled WGS sequence"/>
</dbReference>
<evidence type="ECO:0000313" key="2">
    <source>
        <dbReference type="Proteomes" id="UP000774935"/>
    </source>
</evidence>